<reference evidence="1" key="2">
    <citation type="submission" date="2023-05" db="EMBL/GenBank/DDBJ databases">
        <authorList>
            <person name="Fouks B."/>
        </authorList>
    </citation>
    <scope>NUCLEOTIDE SEQUENCE</scope>
    <source>
        <strain evidence="1">Stay&amp;Tobe</strain>
        <tissue evidence="1">Testes</tissue>
    </source>
</reference>
<sequence>IPRNELSNCYDCQNEKAYSKDILLGLKKKYGLQVGGCASGWKPTKLRFLFIKNFKWEYVIKIERVFFFHS</sequence>
<gene>
    <name evidence="1" type="ORF">L9F63_016875</name>
</gene>
<proteinExistence type="predicted"/>
<evidence type="ECO:0000313" key="1">
    <source>
        <dbReference type="EMBL" id="KAJ9590012.1"/>
    </source>
</evidence>
<accession>A0AAD8A1C6</accession>
<feature type="non-terminal residue" evidence="1">
    <location>
        <position position="70"/>
    </location>
</feature>
<name>A0AAD8A1C6_DIPPU</name>
<dbReference type="AlphaFoldDB" id="A0AAD8A1C6"/>
<evidence type="ECO:0000313" key="2">
    <source>
        <dbReference type="Proteomes" id="UP001233999"/>
    </source>
</evidence>
<keyword evidence="2" id="KW-1185">Reference proteome</keyword>
<comment type="caution">
    <text evidence="1">The sequence shown here is derived from an EMBL/GenBank/DDBJ whole genome shotgun (WGS) entry which is preliminary data.</text>
</comment>
<reference evidence="1" key="1">
    <citation type="journal article" date="2023" name="IScience">
        <title>Live-bearing cockroach genome reveals convergent evolutionary mechanisms linked to viviparity in insects and beyond.</title>
        <authorList>
            <person name="Fouks B."/>
            <person name="Harrison M.C."/>
            <person name="Mikhailova A.A."/>
            <person name="Marchal E."/>
            <person name="English S."/>
            <person name="Carruthers M."/>
            <person name="Jennings E.C."/>
            <person name="Chiamaka E.L."/>
            <person name="Frigard R.A."/>
            <person name="Pippel M."/>
            <person name="Attardo G.M."/>
            <person name="Benoit J.B."/>
            <person name="Bornberg-Bauer E."/>
            <person name="Tobe S.S."/>
        </authorList>
    </citation>
    <scope>NUCLEOTIDE SEQUENCE</scope>
    <source>
        <strain evidence="1">Stay&amp;Tobe</strain>
    </source>
</reference>
<dbReference type="Proteomes" id="UP001233999">
    <property type="component" value="Unassembled WGS sequence"/>
</dbReference>
<feature type="non-terminal residue" evidence="1">
    <location>
        <position position="1"/>
    </location>
</feature>
<organism evidence="1 2">
    <name type="scientific">Diploptera punctata</name>
    <name type="common">Pacific beetle cockroach</name>
    <dbReference type="NCBI Taxonomy" id="6984"/>
    <lineage>
        <taxon>Eukaryota</taxon>
        <taxon>Metazoa</taxon>
        <taxon>Ecdysozoa</taxon>
        <taxon>Arthropoda</taxon>
        <taxon>Hexapoda</taxon>
        <taxon>Insecta</taxon>
        <taxon>Pterygota</taxon>
        <taxon>Neoptera</taxon>
        <taxon>Polyneoptera</taxon>
        <taxon>Dictyoptera</taxon>
        <taxon>Blattodea</taxon>
        <taxon>Blaberoidea</taxon>
        <taxon>Blaberidae</taxon>
        <taxon>Diplopterinae</taxon>
        <taxon>Diploptera</taxon>
    </lineage>
</organism>
<protein>
    <submittedName>
        <fullName evidence="1">Uncharacterized protein</fullName>
    </submittedName>
</protein>
<dbReference type="EMBL" id="JASPKZ010004577">
    <property type="protein sequence ID" value="KAJ9590012.1"/>
    <property type="molecule type" value="Genomic_DNA"/>
</dbReference>